<accession>A0A1Y3U9H1</accession>
<reference evidence="4" key="1">
    <citation type="submission" date="2017-04" db="EMBL/GenBank/DDBJ databases">
        <title>Function of individual gut microbiota members based on whole genome sequencing of pure cultures obtained from chicken caecum.</title>
        <authorList>
            <person name="Medvecky M."/>
            <person name="Cejkova D."/>
            <person name="Polansky O."/>
            <person name="Karasova D."/>
            <person name="Kubasova T."/>
            <person name="Cizek A."/>
            <person name="Rychlik I."/>
        </authorList>
    </citation>
    <scope>NUCLEOTIDE SEQUENCE [LARGE SCALE GENOMIC DNA]</scope>
    <source>
        <strain evidence="4">An70</strain>
    </source>
</reference>
<dbReference type="Proteomes" id="UP000196560">
    <property type="component" value="Unassembled WGS sequence"/>
</dbReference>
<evidence type="ECO:0000256" key="1">
    <source>
        <dbReference type="SAM" id="MobiDB-lite"/>
    </source>
</evidence>
<feature type="region of interest" description="Disordered" evidence="1">
    <location>
        <begin position="667"/>
        <end position="692"/>
    </location>
</feature>
<gene>
    <name evidence="3" type="ORF">B5G21_03465</name>
</gene>
<dbReference type="EMBL" id="NFHO01000003">
    <property type="protein sequence ID" value="OUN43757.1"/>
    <property type="molecule type" value="Genomic_DNA"/>
</dbReference>
<dbReference type="InterPro" id="IPR014819">
    <property type="entry name" value="PriCT_2"/>
</dbReference>
<feature type="domain" description="Primase C-terminal 2" evidence="2">
    <location>
        <begin position="11"/>
        <end position="83"/>
    </location>
</feature>
<dbReference type="AlphaFoldDB" id="A0A1Y3U9H1"/>
<dbReference type="GO" id="GO:0016817">
    <property type="term" value="F:hydrolase activity, acting on acid anhydrides"/>
    <property type="evidence" value="ECO:0007669"/>
    <property type="project" value="InterPro"/>
</dbReference>
<dbReference type="RefSeq" id="WP_087186053.1">
    <property type="nucleotide sequence ID" value="NZ_NFHO01000003.1"/>
</dbReference>
<dbReference type="Pfam" id="PF08707">
    <property type="entry name" value="PriCT_2"/>
    <property type="match status" value="1"/>
</dbReference>
<feature type="compositionally biased region" description="Basic residues" evidence="1">
    <location>
        <begin position="675"/>
        <end position="684"/>
    </location>
</feature>
<protein>
    <submittedName>
        <fullName evidence="3">DNA primase</fullName>
    </submittedName>
</protein>
<dbReference type="InterPro" id="IPR027417">
    <property type="entry name" value="P-loop_NTPase"/>
</dbReference>
<evidence type="ECO:0000313" key="4">
    <source>
        <dbReference type="Proteomes" id="UP000196560"/>
    </source>
</evidence>
<evidence type="ECO:0000313" key="3">
    <source>
        <dbReference type="EMBL" id="OUN43757.1"/>
    </source>
</evidence>
<proteinExistence type="predicted"/>
<dbReference type="Gene3D" id="3.40.50.300">
    <property type="entry name" value="P-loop containing nucleotide triphosphate hydrolases"/>
    <property type="match status" value="1"/>
</dbReference>
<keyword evidence="4" id="KW-1185">Reference proteome</keyword>
<comment type="caution">
    <text evidence="3">The sequence shown here is derived from an EMBL/GenBank/DDBJ whole genome shotgun (WGS) entry which is preliminary data.</text>
</comment>
<dbReference type="Pfam" id="PF13481">
    <property type="entry name" value="AAA_25"/>
    <property type="match status" value="1"/>
</dbReference>
<dbReference type="CDD" id="cd01125">
    <property type="entry name" value="RepA_RSF1010_like"/>
    <property type="match status" value="1"/>
</dbReference>
<evidence type="ECO:0000259" key="2">
    <source>
        <dbReference type="Pfam" id="PF08707"/>
    </source>
</evidence>
<dbReference type="SUPFAM" id="SSF52540">
    <property type="entry name" value="P-loop containing nucleoside triphosphate hydrolases"/>
    <property type="match status" value="1"/>
</dbReference>
<sequence length="789" mass="87642">MARGDEHGDLADALVYIDPARLSYQEWLEVGMALHESGLPLEAWDGWSRRDPARYHEGECAKKWAGFGSGGGRVRSGTVAKMAMDRGWRPAARQMPDEAIGWDDAVSPSGSPIVDSTWLEGDPVPVPTDAEWDPVGELTAYLRALFEEDDRVGYAVRSFERDGRWIPADKGVYTRTAGELISELETCGGDVGRVLGDWNPEAGAWIRFNPLDGKGVRNANVADFRYALVESDSLPREMQLALIRELELPCAAVVDSGGKSVHAVVRIGASDYDEYRRRVDRLYEVCRKNGLEPDAQNKNPSRLSRMPGVRRGGRKQHLIATACGKASWDEWWEWVQEVQDDLPDPESLAAVWDDMPELSPPLIEGVLRRGHKMLLAGPSKAGKSFALIGLCCSIAEGRPWLGFPCAKGRALYVNLELDRASALHRFRDVYAALGWKPENIGSIDVWNLRGKSVPMDKLAPKLIRRARNMAYDVVVIDPIYKVITGDENSADQMAAFCNQFDLVASSLGCAVVYCHHHSKGLQGQKRSMDRASGSGVFARDPDALLDMTELELTDACREARATSLAWEAMQRVMDEREPGWRDRVGLEAQSGPAQLCRYGADNLPGETYRALLAASEAAREASRGWTAWRVEGTLREFPKFEPRNLWFDYPVHRPDADGSLSDLSVEGEALPWQQRQRKGSSSTKRRYEREGREKAGMLADAVRACEAAGVRATKKAVYAELEKIWPKRRDDELPEFSSIFGTAKSAWSKKKWWPLEKAVTGENGKQEAVYSIASPEAIGWDDEVSGDGA</sequence>
<name>A0A1Y3U9H1_9ACTN</name>
<dbReference type="InterPro" id="IPR038724">
    <property type="entry name" value="RepA"/>
</dbReference>
<organism evidence="3 4">
    <name type="scientific">Enorma massiliensis</name>
    <dbReference type="NCBI Taxonomy" id="1472761"/>
    <lineage>
        <taxon>Bacteria</taxon>
        <taxon>Bacillati</taxon>
        <taxon>Actinomycetota</taxon>
        <taxon>Coriobacteriia</taxon>
        <taxon>Coriobacteriales</taxon>
        <taxon>Coriobacteriaceae</taxon>
        <taxon>Enorma</taxon>
    </lineage>
</organism>